<dbReference type="InterPro" id="IPR016181">
    <property type="entry name" value="Acyl_CoA_acyltransferase"/>
</dbReference>
<dbReference type="CDD" id="cd04301">
    <property type="entry name" value="NAT_SF"/>
    <property type="match status" value="1"/>
</dbReference>
<dbReference type="Gene3D" id="3.40.630.30">
    <property type="match status" value="1"/>
</dbReference>
<dbReference type="Proteomes" id="UP000284177">
    <property type="component" value="Unassembled WGS sequence"/>
</dbReference>
<proteinExistence type="predicted"/>
<dbReference type="Pfam" id="PF00583">
    <property type="entry name" value="Acetyltransf_1"/>
    <property type="match status" value="1"/>
</dbReference>
<accession>A0A419SZ09</accession>
<dbReference type="RefSeq" id="WP_120169910.1">
    <property type="nucleotide sequence ID" value="NZ_MCIB01000034.1"/>
</dbReference>
<evidence type="ECO:0000313" key="2">
    <source>
        <dbReference type="EMBL" id="RKD30502.1"/>
    </source>
</evidence>
<reference evidence="2 3" key="1">
    <citation type="submission" date="2016-08" db="EMBL/GenBank/DDBJ databases">
        <title>Novel Firmicutes and Novel Genomes.</title>
        <authorList>
            <person name="Poppleton D.I."/>
            <person name="Gribaldo S."/>
        </authorList>
    </citation>
    <scope>NUCLEOTIDE SEQUENCE [LARGE SCALE GENOMIC DNA]</scope>
    <source>
        <strain evidence="2 3">CTT3</strain>
    </source>
</reference>
<organism evidence="2 3">
    <name type="scientific">Thermohalobacter berrensis</name>
    <dbReference type="NCBI Taxonomy" id="99594"/>
    <lineage>
        <taxon>Bacteria</taxon>
        <taxon>Bacillati</taxon>
        <taxon>Bacillota</taxon>
        <taxon>Tissierellia</taxon>
        <taxon>Tissierellales</taxon>
        <taxon>Thermohalobacteraceae</taxon>
        <taxon>Thermohalobacter</taxon>
    </lineage>
</organism>
<protein>
    <recommendedName>
        <fullName evidence="1">N-acetyltransferase domain-containing protein</fullName>
    </recommendedName>
</protein>
<dbReference type="SUPFAM" id="SSF55729">
    <property type="entry name" value="Acyl-CoA N-acyltransferases (Nat)"/>
    <property type="match status" value="1"/>
</dbReference>
<gene>
    <name evidence="2" type="ORF">BET03_03960</name>
</gene>
<keyword evidence="3" id="KW-1185">Reference proteome</keyword>
<dbReference type="AlphaFoldDB" id="A0A419SZ09"/>
<dbReference type="OrthoDB" id="9783294at2"/>
<name>A0A419SZ09_9FIRM</name>
<comment type="caution">
    <text evidence="2">The sequence shown here is derived from an EMBL/GenBank/DDBJ whole genome shotgun (WGS) entry which is preliminary data.</text>
</comment>
<evidence type="ECO:0000259" key="1">
    <source>
        <dbReference type="PROSITE" id="PS51186"/>
    </source>
</evidence>
<dbReference type="InterPro" id="IPR000182">
    <property type="entry name" value="GNAT_dom"/>
</dbReference>
<evidence type="ECO:0000313" key="3">
    <source>
        <dbReference type="Proteomes" id="UP000284177"/>
    </source>
</evidence>
<feature type="domain" description="N-acetyltransferase" evidence="1">
    <location>
        <begin position="6"/>
        <end position="173"/>
    </location>
</feature>
<dbReference type="EMBL" id="MCIB01000034">
    <property type="protein sequence ID" value="RKD30502.1"/>
    <property type="molecule type" value="Genomic_DNA"/>
</dbReference>
<dbReference type="PROSITE" id="PS51186">
    <property type="entry name" value="GNAT"/>
    <property type="match status" value="1"/>
</dbReference>
<dbReference type="GO" id="GO:0016747">
    <property type="term" value="F:acyltransferase activity, transferring groups other than amino-acyl groups"/>
    <property type="evidence" value="ECO:0007669"/>
    <property type="project" value="InterPro"/>
</dbReference>
<sequence length="181" mass="21158">MDKIKILFVDNNKDILAYKDQMWDLLCMCDKDFYPTLSSRENSTNGPVKYFEGLFLENTKYVLAFIEEQLVGFSIFFHDYYEELISQFTPCNYVKIACVHPSFRGLGIASMLNNFIENELPSELVLPYIVRRTWSSNIPQLKLLEKYGYKLIHKLENDRGDNISTVYFAKFIDKNINLSTG</sequence>